<evidence type="ECO:0000313" key="4">
    <source>
        <dbReference type="Proteomes" id="UP001500218"/>
    </source>
</evidence>
<feature type="domain" description="MIP18 family-like" evidence="1">
    <location>
        <begin position="6"/>
        <end position="70"/>
    </location>
</feature>
<sequence length="170" mass="17976">MVTTLDAVRSAVAAVVDPELPTLTIDDLGILRSVEIVDGAVEVTITPTYLACPALATITDDIRAALSALGHPDARVRTRLSPPWTTAWITDAGRAKLTAAGVAPPRSLPILGASTAYRTGLPPRSHDDPVACPLCGSTRTTELSPFGATACQALWRCEECREPFTHVKPH</sequence>
<dbReference type="InterPro" id="IPR052339">
    <property type="entry name" value="Fe-S_Maturation_MIP18"/>
</dbReference>
<dbReference type="InterPro" id="IPR056572">
    <property type="entry name" value="Zn_ribbon_PaaD"/>
</dbReference>
<comment type="caution">
    <text evidence="3">The sequence shown here is derived from an EMBL/GenBank/DDBJ whole genome shotgun (WGS) entry which is preliminary data.</text>
</comment>
<dbReference type="InterPro" id="IPR011883">
    <property type="entry name" value="PaaD-like"/>
</dbReference>
<dbReference type="SUPFAM" id="SSF117916">
    <property type="entry name" value="Fe-S cluster assembly (FSCA) domain-like"/>
    <property type="match status" value="1"/>
</dbReference>
<dbReference type="InterPro" id="IPR034904">
    <property type="entry name" value="FSCA_dom_sf"/>
</dbReference>
<dbReference type="Pfam" id="PF23451">
    <property type="entry name" value="Zn_ribbon_PaaD"/>
    <property type="match status" value="1"/>
</dbReference>
<protein>
    <submittedName>
        <fullName evidence="3">Phenylacetate-CoA oxygenase subunit PaaJ</fullName>
    </submittedName>
</protein>
<dbReference type="EMBL" id="BAAALT010000200">
    <property type="protein sequence ID" value="GAA1823257.1"/>
    <property type="molecule type" value="Genomic_DNA"/>
</dbReference>
<accession>A0ABN2MFG4</accession>
<organism evidence="3 4">
    <name type="scientific">Luedemannella flava</name>
    <dbReference type="NCBI Taxonomy" id="349316"/>
    <lineage>
        <taxon>Bacteria</taxon>
        <taxon>Bacillati</taxon>
        <taxon>Actinomycetota</taxon>
        <taxon>Actinomycetes</taxon>
        <taxon>Micromonosporales</taxon>
        <taxon>Micromonosporaceae</taxon>
        <taxon>Luedemannella</taxon>
    </lineage>
</organism>
<dbReference type="Gene3D" id="3.30.300.130">
    <property type="entry name" value="Fe-S cluster assembly (FSCA)"/>
    <property type="match status" value="1"/>
</dbReference>
<proteinExistence type="predicted"/>
<dbReference type="PANTHER" id="PTHR42831">
    <property type="entry name" value="FE-S PROTEIN MATURATION AUXILIARY FACTOR YITW"/>
    <property type="match status" value="1"/>
</dbReference>
<evidence type="ECO:0000313" key="3">
    <source>
        <dbReference type="EMBL" id="GAA1823257.1"/>
    </source>
</evidence>
<name>A0ABN2MFG4_9ACTN</name>
<dbReference type="PANTHER" id="PTHR42831:SF3">
    <property type="entry name" value="1,2-PHENYLACETYL-COA EPOXIDASE, SUBUNIT D-RELATED"/>
    <property type="match status" value="1"/>
</dbReference>
<dbReference type="Pfam" id="PF01883">
    <property type="entry name" value="FeS_assembly_P"/>
    <property type="match status" value="1"/>
</dbReference>
<evidence type="ECO:0000259" key="1">
    <source>
        <dbReference type="Pfam" id="PF01883"/>
    </source>
</evidence>
<keyword evidence="4" id="KW-1185">Reference proteome</keyword>
<gene>
    <name evidence="3" type="primary">paaJ</name>
    <name evidence="3" type="ORF">GCM10009682_49450</name>
</gene>
<dbReference type="Proteomes" id="UP001500218">
    <property type="component" value="Unassembled WGS sequence"/>
</dbReference>
<reference evidence="4" key="1">
    <citation type="journal article" date="2019" name="Int. J. Syst. Evol. Microbiol.">
        <title>The Global Catalogue of Microorganisms (GCM) 10K type strain sequencing project: providing services to taxonomists for standard genome sequencing and annotation.</title>
        <authorList>
            <consortium name="The Broad Institute Genomics Platform"/>
            <consortium name="The Broad Institute Genome Sequencing Center for Infectious Disease"/>
            <person name="Wu L."/>
            <person name="Ma J."/>
        </authorList>
    </citation>
    <scope>NUCLEOTIDE SEQUENCE [LARGE SCALE GENOMIC DNA]</scope>
    <source>
        <strain evidence="4">JCM 13250</strain>
    </source>
</reference>
<evidence type="ECO:0000259" key="2">
    <source>
        <dbReference type="Pfam" id="PF23451"/>
    </source>
</evidence>
<dbReference type="NCBIfam" id="TIGR02159">
    <property type="entry name" value="PA_CoA_Oxy4"/>
    <property type="match status" value="1"/>
</dbReference>
<dbReference type="InterPro" id="IPR002744">
    <property type="entry name" value="MIP18-like"/>
</dbReference>
<feature type="domain" description="PaaD zinc beta ribbon" evidence="2">
    <location>
        <begin position="125"/>
        <end position="168"/>
    </location>
</feature>